<evidence type="ECO:0000256" key="7">
    <source>
        <dbReference type="ARBA" id="ARBA00022837"/>
    </source>
</evidence>
<evidence type="ECO:0000256" key="8">
    <source>
        <dbReference type="ARBA" id="ARBA00023136"/>
    </source>
</evidence>
<evidence type="ECO:0000259" key="12">
    <source>
        <dbReference type="PROSITE" id="PS51718"/>
    </source>
</evidence>
<keyword evidence="4" id="KW-0479">Metal-binding</keyword>
<dbReference type="InterPro" id="IPR000261">
    <property type="entry name" value="EH_dom"/>
</dbReference>
<dbReference type="InterPro" id="IPR030381">
    <property type="entry name" value="G_DYNAMIN_dom"/>
</dbReference>
<organism evidence="13 14">
    <name type="scientific">Gonapodya prolifera (strain JEL478)</name>
    <name type="common">Monoblepharis prolifera</name>
    <dbReference type="NCBI Taxonomy" id="1344416"/>
    <lineage>
        <taxon>Eukaryota</taxon>
        <taxon>Fungi</taxon>
        <taxon>Fungi incertae sedis</taxon>
        <taxon>Chytridiomycota</taxon>
        <taxon>Chytridiomycota incertae sedis</taxon>
        <taxon>Monoblepharidomycetes</taxon>
        <taxon>Monoblepharidales</taxon>
        <taxon>Gonapodyaceae</taxon>
        <taxon>Gonapodya</taxon>
    </lineage>
</organism>
<comment type="subcellular location">
    <subcellularLocation>
        <location evidence="1">Cell membrane</location>
        <topology evidence="1">Peripheral membrane protein</topology>
        <orientation evidence="1">Cytoplasmic side</orientation>
    </subcellularLocation>
    <subcellularLocation>
        <location evidence="2">Endosome membrane</location>
        <topology evidence="2">Peripheral membrane protein</topology>
    </subcellularLocation>
</comment>
<dbReference type="Pfam" id="PF12763">
    <property type="entry name" value="EH"/>
    <property type="match status" value="1"/>
</dbReference>
<sequence length="537" mass="60149">MDGLKQLNRKKLRPLEELYKFEQFHSPPLTDSDVAAKPMVLLLGQYSVGKSTFIKYILEREYPGCNIGPEPTTDRFNAVMHAPDDRIIPGNAACVTADLPFTSLTRFGTSFLNRFQVSQMPSPVLSQFTLIDTPGILSGEKQRLGRQYDMNSVTEWFAERADLILLLFDAHKLDISDEFKEIIMRLKGNEDKIRVVLNKADQISGQHLLRCYGALMWSLGRVFSNPEVVRVYVGSFWDQTSKYHDMEDLLLAEQGDLLNMLRELPRNSAIRKVNEMVKRARTARVHAIIIAHLRKQMPTLFGAKSKAKDLLANLPREFAAIQRKFNIPPGDFPDPERFKQRLEGFELDKLPKYDKRVVAAAEELLSSDLPRLMLQFPQDLTVSPSSSSGAGGAGAVAGNPFQDILTEMQTFTAVSGNPFEDESPTSAERDAPGGPPRYVFHYDHIPPIDKSSFVHAFQSLHLHDGKITGGAARPALEATGLDKETLAKVWRLADWTKDGMLSVEEFVVAMWVCRVVREGWAELPAELPATLKPGGGR</sequence>
<keyword evidence="5" id="KW-0547">Nucleotide-binding</keyword>
<dbReference type="InterPro" id="IPR027417">
    <property type="entry name" value="P-loop_NTPase"/>
</dbReference>
<dbReference type="PANTHER" id="PTHR11216">
    <property type="entry name" value="EH DOMAIN"/>
    <property type="match status" value="1"/>
</dbReference>
<feature type="domain" description="EH" evidence="10">
    <location>
        <begin position="449"/>
        <end position="537"/>
    </location>
</feature>
<dbReference type="PROSITE" id="PS50222">
    <property type="entry name" value="EF_HAND_2"/>
    <property type="match status" value="1"/>
</dbReference>
<dbReference type="CDD" id="cd00052">
    <property type="entry name" value="EH"/>
    <property type="match status" value="1"/>
</dbReference>
<accession>A0A139AKG8</accession>
<evidence type="ECO:0000259" key="10">
    <source>
        <dbReference type="PROSITE" id="PS50031"/>
    </source>
</evidence>
<evidence type="ECO:0000256" key="6">
    <source>
        <dbReference type="ARBA" id="ARBA00022753"/>
    </source>
</evidence>
<keyword evidence="8" id="KW-0472">Membrane</keyword>
<feature type="domain" description="Dynamin-type G" evidence="12">
    <location>
        <begin position="34"/>
        <end position="266"/>
    </location>
</feature>
<dbReference type="Pfam" id="PF18150">
    <property type="entry name" value="DUF5600"/>
    <property type="match status" value="1"/>
</dbReference>
<evidence type="ECO:0000256" key="3">
    <source>
        <dbReference type="ARBA" id="ARBA00022475"/>
    </source>
</evidence>
<dbReference type="Gene3D" id="1.10.238.10">
    <property type="entry name" value="EF-hand"/>
    <property type="match status" value="1"/>
</dbReference>
<keyword evidence="7" id="KW-0106">Calcium</keyword>
<gene>
    <name evidence="13" type="ORF">M427DRAFT_122389</name>
</gene>
<dbReference type="GO" id="GO:0005509">
    <property type="term" value="F:calcium ion binding"/>
    <property type="evidence" value="ECO:0007669"/>
    <property type="project" value="InterPro"/>
</dbReference>
<evidence type="ECO:0000256" key="5">
    <source>
        <dbReference type="ARBA" id="ARBA00022741"/>
    </source>
</evidence>
<proteinExistence type="predicted"/>
<dbReference type="GO" id="GO:0006897">
    <property type="term" value="P:endocytosis"/>
    <property type="evidence" value="ECO:0007669"/>
    <property type="project" value="TreeGrafter"/>
</dbReference>
<dbReference type="InterPro" id="IPR011992">
    <property type="entry name" value="EF-hand-dom_pair"/>
</dbReference>
<dbReference type="Proteomes" id="UP000070544">
    <property type="component" value="Unassembled WGS sequence"/>
</dbReference>
<dbReference type="GO" id="GO:0005525">
    <property type="term" value="F:GTP binding"/>
    <property type="evidence" value="ECO:0007669"/>
    <property type="project" value="InterPro"/>
</dbReference>
<dbReference type="STRING" id="1344416.A0A139AKG8"/>
<feature type="domain" description="EF-hand" evidence="11">
    <location>
        <begin position="481"/>
        <end position="516"/>
    </location>
</feature>
<evidence type="ECO:0000259" key="11">
    <source>
        <dbReference type="PROSITE" id="PS50222"/>
    </source>
</evidence>
<dbReference type="CDD" id="cd09913">
    <property type="entry name" value="EHD"/>
    <property type="match status" value="1"/>
</dbReference>
<dbReference type="PROSITE" id="PS51718">
    <property type="entry name" value="G_DYNAMIN_2"/>
    <property type="match status" value="1"/>
</dbReference>
<dbReference type="PANTHER" id="PTHR11216:SF31">
    <property type="entry name" value="AT21416P"/>
    <property type="match status" value="1"/>
</dbReference>
<dbReference type="PROSITE" id="PS50031">
    <property type="entry name" value="EH"/>
    <property type="match status" value="1"/>
</dbReference>
<dbReference type="InterPro" id="IPR045063">
    <property type="entry name" value="Dynamin_N"/>
</dbReference>
<dbReference type="OMA" id="LMIGQYS"/>
<dbReference type="GO" id="GO:0016197">
    <property type="term" value="P:endosomal transport"/>
    <property type="evidence" value="ECO:0007669"/>
    <property type="project" value="TreeGrafter"/>
</dbReference>
<evidence type="ECO:0000313" key="14">
    <source>
        <dbReference type="Proteomes" id="UP000070544"/>
    </source>
</evidence>
<keyword evidence="3" id="KW-1003">Cell membrane</keyword>
<name>A0A139AKG8_GONPJ</name>
<evidence type="ECO:0000256" key="4">
    <source>
        <dbReference type="ARBA" id="ARBA00022723"/>
    </source>
</evidence>
<dbReference type="InterPro" id="IPR002048">
    <property type="entry name" value="EF_hand_dom"/>
</dbReference>
<dbReference type="AlphaFoldDB" id="A0A139AKG8"/>
<dbReference type="SMART" id="SM00027">
    <property type="entry name" value="EH"/>
    <property type="match status" value="1"/>
</dbReference>
<dbReference type="Pfam" id="PF00350">
    <property type="entry name" value="Dynamin_N"/>
    <property type="match status" value="1"/>
</dbReference>
<dbReference type="InterPro" id="IPR031692">
    <property type="entry name" value="EHD_N"/>
</dbReference>
<keyword evidence="14" id="KW-1185">Reference proteome</keyword>
<feature type="region of interest" description="Disordered" evidence="9">
    <location>
        <begin position="415"/>
        <end position="435"/>
    </location>
</feature>
<evidence type="ECO:0000256" key="1">
    <source>
        <dbReference type="ARBA" id="ARBA00004413"/>
    </source>
</evidence>
<evidence type="ECO:0000256" key="2">
    <source>
        <dbReference type="ARBA" id="ARBA00004481"/>
    </source>
</evidence>
<dbReference type="GO" id="GO:0005886">
    <property type="term" value="C:plasma membrane"/>
    <property type="evidence" value="ECO:0007669"/>
    <property type="project" value="UniProtKB-SubCell"/>
</dbReference>
<dbReference type="Gene3D" id="1.10.268.20">
    <property type="match status" value="1"/>
</dbReference>
<dbReference type="InterPro" id="IPR040990">
    <property type="entry name" value="DUF5600"/>
</dbReference>
<dbReference type="Pfam" id="PF16880">
    <property type="entry name" value="EHD_N"/>
    <property type="match status" value="1"/>
</dbReference>
<evidence type="ECO:0000313" key="13">
    <source>
        <dbReference type="EMBL" id="KXS17003.1"/>
    </source>
</evidence>
<dbReference type="EMBL" id="KQ965749">
    <property type="protein sequence ID" value="KXS17003.1"/>
    <property type="molecule type" value="Genomic_DNA"/>
</dbReference>
<dbReference type="SUPFAM" id="SSF52540">
    <property type="entry name" value="P-loop containing nucleoside triphosphate hydrolases"/>
    <property type="match status" value="1"/>
</dbReference>
<evidence type="ECO:0000256" key="9">
    <source>
        <dbReference type="SAM" id="MobiDB-lite"/>
    </source>
</evidence>
<dbReference type="OrthoDB" id="1716625at2759"/>
<protein>
    <submittedName>
        <fullName evidence="13">Past-1</fullName>
    </submittedName>
</protein>
<keyword evidence="6" id="KW-0967">Endosome</keyword>
<dbReference type="SUPFAM" id="SSF47473">
    <property type="entry name" value="EF-hand"/>
    <property type="match status" value="1"/>
</dbReference>
<dbReference type="Gene3D" id="3.40.50.300">
    <property type="entry name" value="P-loop containing nucleotide triphosphate hydrolases"/>
    <property type="match status" value="1"/>
</dbReference>
<reference evidence="13 14" key="1">
    <citation type="journal article" date="2015" name="Genome Biol. Evol.">
        <title>Phylogenomic analyses indicate that early fungi evolved digesting cell walls of algal ancestors of land plants.</title>
        <authorList>
            <person name="Chang Y."/>
            <person name="Wang S."/>
            <person name="Sekimoto S."/>
            <person name="Aerts A.L."/>
            <person name="Choi C."/>
            <person name="Clum A."/>
            <person name="LaButti K.M."/>
            <person name="Lindquist E.A."/>
            <person name="Yee Ngan C."/>
            <person name="Ohm R.A."/>
            <person name="Salamov A.A."/>
            <person name="Grigoriev I.V."/>
            <person name="Spatafora J.W."/>
            <person name="Berbee M.L."/>
        </authorList>
    </citation>
    <scope>NUCLEOTIDE SEQUENCE [LARGE SCALE GENOMIC DNA]</scope>
    <source>
        <strain evidence="13 14">JEL478</strain>
    </source>
</reference>
<dbReference type="GO" id="GO:0010008">
    <property type="term" value="C:endosome membrane"/>
    <property type="evidence" value="ECO:0007669"/>
    <property type="project" value="UniProtKB-SubCell"/>
</dbReference>